<dbReference type="SUPFAM" id="SSF52540">
    <property type="entry name" value="P-loop containing nucleoside triphosphate hydrolases"/>
    <property type="match status" value="1"/>
</dbReference>
<dbReference type="Gene3D" id="3.40.50.300">
    <property type="entry name" value="P-loop containing nucleotide triphosphate hydrolases"/>
    <property type="match status" value="1"/>
</dbReference>
<dbReference type="EMBL" id="JADPUN010000213">
    <property type="protein sequence ID" value="MBF9131966.1"/>
    <property type="molecule type" value="Genomic_DNA"/>
</dbReference>
<dbReference type="PANTHER" id="PTHR46082:SF6">
    <property type="entry name" value="AAA+ ATPASE DOMAIN-CONTAINING PROTEIN-RELATED"/>
    <property type="match status" value="1"/>
</dbReference>
<dbReference type="RefSeq" id="WP_196203499.1">
    <property type="nucleotide sequence ID" value="NZ_JADPUN010000213.1"/>
</dbReference>
<dbReference type="PANTHER" id="PTHR46082">
    <property type="entry name" value="ATP/GTP-BINDING PROTEIN-RELATED"/>
    <property type="match status" value="1"/>
</dbReference>
<dbReference type="Proteomes" id="UP000638560">
    <property type="component" value="Unassembled WGS sequence"/>
</dbReference>
<sequence>MGGGRILASGRDLGSGFAIAPRIVVTARHVVADREPAELTYVAEDGSTTRIAGLLRPDREVDVVGLELAGELASCYRSAEADDGHRWLVSARPKDNDPELTGSVTSANRLIRAPGGVETPVLQLAVDQFLGGYQGYSGSAVTLAAAPDVVIGVLVEQLPLRMSPGLDTGSRRPASNVLYAIPIVAVLRHLDLAAEVTTVPVPSPTAPAAAQTGDASATGSLAVPVGLLPRVVHGRSTLLRRLRAAGRQPGGRFVVLAGMGGVGKSTVAAEYGGRTRRPGRPVWWIPATDRSLLVAGAVRIARELGADQHDIALIGRGDGAAADRFWSLLDKAAQGWLLILDNLDDVEQQEVEHGRRGGSAGLDHTVDGRGWLRGSRRGLVLVTSRDASARAWGGSGQLVRVGPLDEDDAARALLDLAPGGGGETEAGELARRLGCLPLALRVAGTYLGSGLARWPTFEAYQVALADATSRVPATLAASTGADRTTSPVHTWDISLDSLHRRGVTGARGLLAVLAVFAPATPIPLELLSAEGLRPVLGQPDEDTGSGDDLAATVELTLHGLTRLGLLDVAPSHEDDRRPGRGLTVHPVVSDGVRAALTTRPGVDADAAVVQAVGVAVELLASYCARLDPEDNGHWPLFEAVVPHLRGPLQVPVVLGAAQVESLATAAGQVVNAMNWGGRTHLAETLARAMTGQFPEIHRDTAAVLTLRYHLAWAIAIRGGWREAAGIYHEVLDVREARTGTDSLETAAVRQNLAWCMSYQGRWAEAEAIYQEVHRLRDRILGPEDPLTLATLHRLGEAAGAQQRWEAAAEIYRRVLEARTRVLGPEHAATLVTSHEQAWVLTKLGRSGEAGEILDRTWAARRATLGDLHPNTMATRHRYGDVAAEQGRWSEAERIYREVLTSRRRVLGDGHRNTLTTLHALGDVLLAQGRWREAQQTYREAFARRRDTLGETHPDTIASADRLAEADLAAGRAGAGRRLAVRLPPWLRRLPAIRNFDRDRPTGR</sequence>
<proteinExistence type="predicted"/>
<keyword evidence="2" id="KW-1185">Reference proteome</keyword>
<name>A0ABS0H0I0_9ACTN</name>
<dbReference type="InterPro" id="IPR011990">
    <property type="entry name" value="TPR-like_helical_dom_sf"/>
</dbReference>
<dbReference type="InterPro" id="IPR053137">
    <property type="entry name" value="NLR-like"/>
</dbReference>
<organism evidence="1 2">
    <name type="scientific">Plantactinospora alkalitolerans</name>
    <dbReference type="NCBI Taxonomy" id="2789879"/>
    <lineage>
        <taxon>Bacteria</taxon>
        <taxon>Bacillati</taxon>
        <taxon>Actinomycetota</taxon>
        <taxon>Actinomycetes</taxon>
        <taxon>Micromonosporales</taxon>
        <taxon>Micromonosporaceae</taxon>
        <taxon>Plantactinospora</taxon>
    </lineage>
</organism>
<dbReference type="InterPro" id="IPR019734">
    <property type="entry name" value="TPR_rpt"/>
</dbReference>
<evidence type="ECO:0000313" key="1">
    <source>
        <dbReference type="EMBL" id="MBF9131966.1"/>
    </source>
</evidence>
<dbReference type="Gene3D" id="1.25.40.10">
    <property type="entry name" value="Tetratricopeptide repeat domain"/>
    <property type="match status" value="2"/>
</dbReference>
<reference evidence="1 2" key="1">
    <citation type="submission" date="2020-11" db="EMBL/GenBank/DDBJ databases">
        <title>A novel isolate from a Black sea contaminated sediment with potential to produce alkanes: Plantactinospora alkalitolerans sp. nov.</title>
        <authorList>
            <person name="Carro L."/>
            <person name="Veyisoglu A."/>
            <person name="Guven K."/>
            <person name="Schumann P."/>
            <person name="Klenk H.-P."/>
            <person name="Sahin N."/>
        </authorList>
    </citation>
    <scope>NUCLEOTIDE SEQUENCE [LARGE SCALE GENOMIC DNA]</scope>
    <source>
        <strain evidence="1 2">S1510</strain>
    </source>
</reference>
<dbReference type="Pfam" id="PF13424">
    <property type="entry name" value="TPR_12"/>
    <property type="match status" value="2"/>
</dbReference>
<evidence type="ECO:0000313" key="2">
    <source>
        <dbReference type="Proteomes" id="UP000638560"/>
    </source>
</evidence>
<dbReference type="SUPFAM" id="SSF50494">
    <property type="entry name" value="Trypsin-like serine proteases"/>
    <property type="match status" value="1"/>
</dbReference>
<comment type="caution">
    <text evidence="1">The sequence shown here is derived from an EMBL/GenBank/DDBJ whole genome shotgun (WGS) entry which is preliminary data.</text>
</comment>
<dbReference type="SUPFAM" id="SSF48452">
    <property type="entry name" value="TPR-like"/>
    <property type="match status" value="2"/>
</dbReference>
<accession>A0ABS0H0I0</accession>
<dbReference type="InterPro" id="IPR027417">
    <property type="entry name" value="P-loop_NTPase"/>
</dbReference>
<dbReference type="SMART" id="SM00028">
    <property type="entry name" value="TPR"/>
    <property type="match status" value="4"/>
</dbReference>
<dbReference type="PRINTS" id="PR00364">
    <property type="entry name" value="DISEASERSIST"/>
</dbReference>
<gene>
    <name evidence="1" type="ORF">I0C86_23805</name>
</gene>
<protein>
    <submittedName>
        <fullName evidence="1">Tetratricopeptide repeat protein</fullName>
    </submittedName>
</protein>
<dbReference type="InterPro" id="IPR009003">
    <property type="entry name" value="Peptidase_S1_PA"/>
</dbReference>